<dbReference type="EMBL" id="UHIV01000007">
    <property type="protein sequence ID" value="SUP61436.1"/>
    <property type="molecule type" value="Genomic_DNA"/>
</dbReference>
<dbReference type="Pfam" id="PF05709">
    <property type="entry name" value="Sipho_tail"/>
    <property type="match status" value="1"/>
</dbReference>
<feature type="domain" description="Siphovirus-type tail component RIFT-related" evidence="1">
    <location>
        <begin position="31"/>
        <end position="84"/>
    </location>
</feature>
<sequence>MSHFYIKQVGQEEIDLTQRLPSLIYLDGLFTPNFTNTYQENVGTDGSQLTSVAFGKATFVANFFMPATDYHEHQLMRHEFIGNLLKDHCYVYGQAMIQISVFMVDQLIFR</sequence>
<protein>
    <recommendedName>
        <fullName evidence="1">Siphovirus-type tail component RIFT-related domain-containing protein</fullName>
    </recommendedName>
</protein>
<dbReference type="Proteomes" id="UP000254621">
    <property type="component" value="Unassembled WGS sequence"/>
</dbReference>
<accession>A0A380P8B2</accession>
<name>A0A380P8B2_WEIVI</name>
<gene>
    <name evidence="2" type="ORF">NCTC13645_02592</name>
</gene>
<reference evidence="2 3" key="1">
    <citation type="submission" date="2018-06" db="EMBL/GenBank/DDBJ databases">
        <authorList>
            <consortium name="Pathogen Informatics"/>
            <person name="Doyle S."/>
        </authorList>
    </citation>
    <scope>NUCLEOTIDE SEQUENCE [LARGE SCALE GENOMIC DNA]</scope>
    <source>
        <strain evidence="2 3">NCTC13645</strain>
    </source>
</reference>
<organism evidence="2 3">
    <name type="scientific">Weissella viridescens</name>
    <name type="common">Lactobacillus viridescens</name>
    <dbReference type="NCBI Taxonomy" id="1629"/>
    <lineage>
        <taxon>Bacteria</taxon>
        <taxon>Bacillati</taxon>
        <taxon>Bacillota</taxon>
        <taxon>Bacilli</taxon>
        <taxon>Lactobacillales</taxon>
        <taxon>Lactobacillaceae</taxon>
        <taxon>Weissella</taxon>
    </lineage>
</organism>
<evidence type="ECO:0000313" key="3">
    <source>
        <dbReference type="Proteomes" id="UP000254621"/>
    </source>
</evidence>
<dbReference type="AlphaFoldDB" id="A0A380P8B2"/>
<evidence type="ECO:0000313" key="2">
    <source>
        <dbReference type="EMBL" id="SUP61436.1"/>
    </source>
</evidence>
<evidence type="ECO:0000259" key="1">
    <source>
        <dbReference type="Pfam" id="PF05709"/>
    </source>
</evidence>
<proteinExistence type="predicted"/>
<dbReference type="InterPro" id="IPR008841">
    <property type="entry name" value="Siphovirus-type_tail_N"/>
</dbReference>